<sequence length="86" mass="9909">MNSGRSTETNQKTSMPRARKGALVQCDPSIRALILRLDADRNDIIYEELDDTHLLVDPSKVEFIKFELNRMLSENIYNPLDEEENA</sequence>
<dbReference type="GO" id="GO:0006367">
    <property type="term" value="P:transcription initiation at RNA polymerase II promoter"/>
    <property type="evidence" value="ECO:0007669"/>
    <property type="project" value="UniProtKB-UniRule"/>
</dbReference>
<evidence type="ECO:0000256" key="3">
    <source>
        <dbReference type="ARBA" id="ARBA00021274"/>
    </source>
</evidence>
<dbReference type="GO" id="GO:0005675">
    <property type="term" value="C:transcription factor TFIIH holo complex"/>
    <property type="evidence" value="ECO:0007669"/>
    <property type="project" value="TreeGrafter"/>
</dbReference>
<evidence type="ECO:0000256" key="4">
    <source>
        <dbReference type="ARBA" id="ARBA00022763"/>
    </source>
</evidence>
<organism evidence="11 12">
    <name type="scientific">Kluyveromyces dobzhanskii CBS 2104</name>
    <dbReference type="NCBI Taxonomy" id="1427455"/>
    <lineage>
        <taxon>Eukaryota</taxon>
        <taxon>Fungi</taxon>
        <taxon>Dikarya</taxon>
        <taxon>Ascomycota</taxon>
        <taxon>Saccharomycotina</taxon>
        <taxon>Saccharomycetes</taxon>
        <taxon>Saccharomycetales</taxon>
        <taxon>Saccharomycetaceae</taxon>
        <taxon>Kluyveromyces</taxon>
    </lineage>
</organism>
<keyword evidence="12" id="KW-1185">Reference proteome</keyword>
<keyword evidence="4 9" id="KW-0227">DNA damage</keyword>
<dbReference type="PANTHER" id="PTHR28580">
    <property type="entry name" value="GENERAL TRANSCRIPTION FACTOR IIH SUBUNIT 5"/>
    <property type="match status" value="1"/>
</dbReference>
<feature type="region of interest" description="Disordered" evidence="10">
    <location>
        <begin position="1"/>
        <end position="21"/>
    </location>
</feature>
<comment type="similarity">
    <text evidence="2 9">Belongs to the TFB5 family.</text>
</comment>
<comment type="function">
    <text evidence="9">In NER, TFIIH acts by opening DNA around the lesion to allow the excision of the damaged oligonucleotide and its replacement by a new DNA fragment. In transcription, TFIIH has an essential role in transcription initiation. When the pre-initiation complex (PIC) has been established, TFIIH is required for promoter opening and promoter escape.</text>
</comment>
<proteinExistence type="inferred from homology"/>
<evidence type="ECO:0000256" key="5">
    <source>
        <dbReference type="ARBA" id="ARBA00023015"/>
    </source>
</evidence>
<dbReference type="InterPro" id="IPR035935">
    <property type="entry name" value="TFB5-like_sf"/>
</dbReference>
<reference evidence="11 12" key="1">
    <citation type="submission" date="2014-03" db="EMBL/GenBank/DDBJ databases">
        <title>The genome of Kluyveromyces dobzhanskii.</title>
        <authorList>
            <person name="Nystedt B."/>
            <person name="Astrom S."/>
        </authorList>
    </citation>
    <scope>NUCLEOTIDE SEQUENCE [LARGE SCALE GENOMIC DNA]</scope>
    <source>
        <strain evidence="11 12">CBS 2104</strain>
    </source>
</reference>
<dbReference type="SUPFAM" id="SSF142897">
    <property type="entry name" value="TFB5-like"/>
    <property type="match status" value="1"/>
</dbReference>
<dbReference type="InterPro" id="IPR009400">
    <property type="entry name" value="TFIIH_TTDA/Tfb5"/>
</dbReference>
<keyword evidence="7 9" id="KW-0234">DNA repair</keyword>
<feature type="compositionally biased region" description="Polar residues" evidence="10">
    <location>
        <begin position="1"/>
        <end position="14"/>
    </location>
</feature>
<dbReference type="Pfam" id="PF06331">
    <property type="entry name" value="Tfb5"/>
    <property type="match status" value="1"/>
</dbReference>
<evidence type="ECO:0000256" key="10">
    <source>
        <dbReference type="SAM" id="MobiDB-lite"/>
    </source>
</evidence>
<evidence type="ECO:0000313" key="12">
    <source>
        <dbReference type="Proteomes" id="UP000031516"/>
    </source>
</evidence>
<dbReference type="Gene3D" id="3.30.70.1220">
    <property type="entry name" value="TFB5-like"/>
    <property type="match status" value="1"/>
</dbReference>
<dbReference type="GO" id="GO:0006294">
    <property type="term" value="P:nucleotide-excision repair, preincision complex assembly"/>
    <property type="evidence" value="ECO:0007669"/>
    <property type="project" value="TreeGrafter"/>
</dbReference>
<comment type="subunit">
    <text evidence="9">Component of the 7-subunit TFIIH core complex.</text>
</comment>
<evidence type="ECO:0000256" key="6">
    <source>
        <dbReference type="ARBA" id="ARBA00023163"/>
    </source>
</evidence>
<evidence type="ECO:0000313" key="11">
    <source>
        <dbReference type="EMBL" id="CDO95367.1"/>
    </source>
</evidence>
<dbReference type="Proteomes" id="UP000031516">
    <property type="component" value="Unassembled WGS sequence"/>
</dbReference>
<dbReference type="PANTHER" id="PTHR28580:SF1">
    <property type="entry name" value="GENERAL TRANSCRIPTION FACTOR IIH SUBUNIT 5"/>
    <property type="match status" value="1"/>
</dbReference>
<keyword evidence="6 9" id="KW-0804">Transcription</keyword>
<evidence type="ECO:0000256" key="9">
    <source>
        <dbReference type="RuleBase" id="RU368032"/>
    </source>
</evidence>
<dbReference type="FunFam" id="3.30.70.1220:FF:000002">
    <property type="entry name" value="RNA polymerase II transcription factor B subunit 5"/>
    <property type="match status" value="1"/>
</dbReference>
<evidence type="ECO:0000256" key="8">
    <source>
        <dbReference type="ARBA" id="ARBA00023242"/>
    </source>
</evidence>
<dbReference type="GO" id="GO:0000439">
    <property type="term" value="C:transcription factor TFIIH core complex"/>
    <property type="evidence" value="ECO:0007669"/>
    <property type="project" value="UniProtKB-UniRule"/>
</dbReference>
<evidence type="ECO:0000256" key="1">
    <source>
        <dbReference type="ARBA" id="ARBA00004123"/>
    </source>
</evidence>
<dbReference type="AlphaFoldDB" id="A0A0A8LAU9"/>
<name>A0A0A8LAU9_9SACH</name>
<comment type="subcellular location">
    <subcellularLocation>
        <location evidence="1 9">Nucleus</location>
    </subcellularLocation>
</comment>
<keyword evidence="5 9" id="KW-0805">Transcription regulation</keyword>
<protein>
    <recommendedName>
        <fullName evidence="3 9">General transcription and DNA repair factor IIH subunit TFB5</fullName>
    </recommendedName>
</protein>
<accession>A0A0A8LAU9</accession>
<evidence type="ECO:0000256" key="2">
    <source>
        <dbReference type="ARBA" id="ARBA00007470"/>
    </source>
</evidence>
<dbReference type="OrthoDB" id="354at2759"/>
<keyword evidence="8 9" id="KW-0539">Nucleus</keyword>
<dbReference type="SMART" id="SM01395">
    <property type="entry name" value="Tbf5"/>
    <property type="match status" value="1"/>
</dbReference>
<dbReference type="EMBL" id="CCBQ010000045">
    <property type="protein sequence ID" value="CDO95367.1"/>
    <property type="molecule type" value="Genomic_DNA"/>
</dbReference>
<gene>
    <name evidence="11" type="ORF">KLDO_g3613</name>
</gene>
<comment type="caution">
    <text evidence="11">The sequence shown here is derived from an EMBL/GenBank/DDBJ whole genome shotgun (WGS) entry which is preliminary data.</text>
</comment>
<evidence type="ECO:0000256" key="7">
    <source>
        <dbReference type="ARBA" id="ARBA00023204"/>
    </source>
</evidence>